<evidence type="ECO:0000313" key="2">
    <source>
        <dbReference type="Proteomes" id="UP001193081"/>
    </source>
</evidence>
<reference evidence="1 2" key="1">
    <citation type="submission" date="2021-03" db="EMBL/GenBank/DDBJ databases">
        <authorList>
            <person name="Grouzdev D.S."/>
        </authorList>
    </citation>
    <scope>NUCLEOTIDE SEQUENCE [LARGE SCALE GENOMIC DNA]</scope>
    <source>
        <strain evidence="1 2">M50-1</strain>
    </source>
</reference>
<dbReference type="RefSeq" id="WP_135476018.1">
    <property type="nucleotide sequence ID" value="NZ_SIJK02000002.1"/>
</dbReference>
<proteinExistence type="predicted"/>
<organism evidence="1 2">
    <name type="scientific">Candidatus Chloroploca mongolica</name>
    <dbReference type="NCBI Taxonomy" id="2528176"/>
    <lineage>
        <taxon>Bacteria</taxon>
        <taxon>Bacillati</taxon>
        <taxon>Chloroflexota</taxon>
        <taxon>Chloroflexia</taxon>
        <taxon>Chloroflexales</taxon>
        <taxon>Chloroflexineae</taxon>
        <taxon>Oscillochloridaceae</taxon>
        <taxon>Candidatus Chloroploca</taxon>
    </lineage>
</organism>
<comment type="caution">
    <text evidence="1">The sequence shown here is derived from an EMBL/GenBank/DDBJ whole genome shotgun (WGS) entry which is preliminary data.</text>
</comment>
<evidence type="ECO:0000313" key="1">
    <source>
        <dbReference type="EMBL" id="MBP1464375.1"/>
    </source>
</evidence>
<dbReference type="Proteomes" id="UP001193081">
    <property type="component" value="Unassembled WGS sequence"/>
</dbReference>
<sequence length="213" mass="24202">MPASRPPTEAIDRTYQRVLAGEPDAPSDLIELLLEPLVAALKHRFPSLPDPNLVIDTVTDSLFRLVQDPTRFHPERGTLWSYLVMDALGDLRNAWKKERRRLNREQTFDPVAHDHPDGNSDVEGLIIRKLVPDGLPEGADEADLIAHLRAAITNPQDWQVVLLMMGGERKTEAFARVLGITDRPPAEQRRRVKQAKDRLRVMLKRRGATFNEQ</sequence>
<name>A0ABS4D4L4_9CHLR</name>
<accession>A0ABS4D4L4</accession>
<keyword evidence="2" id="KW-1185">Reference proteome</keyword>
<protein>
    <submittedName>
        <fullName evidence="1">Sigma-70 family RNA polymerase sigma factor</fullName>
    </submittedName>
</protein>
<gene>
    <name evidence="1" type="ORF">EYB53_001520</name>
</gene>
<dbReference type="EMBL" id="SIJK02000002">
    <property type="protein sequence ID" value="MBP1464375.1"/>
    <property type="molecule type" value="Genomic_DNA"/>
</dbReference>